<sequence>MSAHDAIAALLMPTEVAVYRAQDLGAYGSRVVTALRHYGYTGHIWTPEERLPDEARPSAAVVTVPLGALDATLEDAARHGARVAVIGSSGFVEAGPENLVRRYALKERARALGMRLVGPASIGAVNVHGRVALSNSAVLQGPLLREGAVSLFGQGGSLIGTLLELGRAQGIGFRYAVSLGVEVDLSLADFVGFALEDPDTRAVAVVVEQPQGLRRLGELATRARQLGKSVVVLLLGRSQAAAEAVRGHTGALSGHARAQEAWLRAHGAVVVGSAEELVHVSATLAMGRFARGPRLALWSGSGGMNALLADLAAERGLPLAKPDPLSNPHDAGSARELSRDALAATASTLDAHPGVDVVLLGLGSSPAIAQSADGIAAAARNIPWVVYAPGNAWPEARDALRRARIAVIPDGRYALRCVEALIERGRSMTPPEVVRSPPVVSVQGQHGVLDELASRQLLQEAGLSLPAVAVARYAEEAVAHAERFGFPVALKRVSASVTHKAAEGFVRLELADPLEVRAAFAALAASRVAEPPRVTVAPMVHGIEVLLGARRERELGWVVVLAAGGLLAERLDDAAWRVPPFTEEQAREAFLSLRLGARLQAFGDLDALASFAAAFSRVVAALPEEGREVDLNPVVVRPPGRGLNIIDARVRLADLMP</sequence>
<dbReference type="Proteomes" id="UP001291309">
    <property type="component" value="Unassembled WGS sequence"/>
</dbReference>
<gene>
    <name evidence="3" type="ORF">SYV04_24065</name>
</gene>
<dbReference type="EMBL" id="JAXIVS010000008">
    <property type="protein sequence ID" value="MDY7229490.1"/>
    <property type="molecule type" value="Genomic_DNA"/>
</dbReference>
<dbReference type="SUPFAM" id="SSF52210">
    <property type="entry name" value="Succinyl-CoA synthetase domains"/>
    <property type="match status" value="2"/>
</dbReference>
<comment type="caution">
    <text evidence="3">The sequence shown here is derived from an EMBL/GenBank/DDBJ whole genome shotgun (WGS) entry which is preliminary data.</text>
</comment>
<keyword evidence="1" id="KW-0547">Nucleotide-binding</keyword>
<name>A0ABU5H7Q6_9BACT</name>
<keyword evidence="1" id="KW-0067">ATP-binding</keyword>
<dbReference type="InterPro" id="IPR032875">
    <property type="entry name" value="Succ_CoA_lig_flav_dom"/>
</dbReference>
<dbReference type="Pfam" id="PF13607">
    <property type="entry name" value="Succ_CoA_lig"/>
    <property type="match status" value="1"/>
</dbReference>
<feature type="domain" description="ATP-grasp" evidence="2">
    <location>
        <begin position="455"/>
        <end position="491"/>
    </location>
</feature>
<evidence type="ECO:0000313" key="4">
    <source>
        <dbReference type="Proteomes" id="UP001291309"/>
    </source>
</evidence>
<protein>
    <submittedName>
        <fullName evidence="3">Acetate--CoA ligase family protein</fullName>
    </submittedName>
</protein>
<accession>A0ABU5H7Q6</accession>
<dbReference type="SUPFAM" id="SSF56059">
    <property type="entry name" value="Glutathione synthetase ATP-binding domain-like"/>
    <property type="match status" value="1"/>
</dbReference>
<dbReference type="Gene3D" id="3.30.470.20">
    <property type="entry name" value="ATP-grasp fold, B domain"/>
    <property type="match status" value="1"/>
</dbReference>
<dbReference type="PROSITE" id="PS50975">
    <property type="entry name" value="ATP_GRASP"/>
    <property type="match status" value="1"/>
</dbReference>
<evidence type="ECO:0000313" key="3">
    <source>
        <dbReference type="EMBL" id="MDY7229490.1"/>
    </source>
</evidence>
<dbReference type="InterPro" id="IPR011761">
    <property type="entry name" value="ATP-grasp"/>
</dbReference>
<proteinExistence type="predicted"/>
<organism evidence="3 4">
    <name type="scientific">Hyalangium rubrum</name>
    <dbReference type="NCBI Taxonomy" id="3103134"/>
    <lineage>
        <taxon>Bacteria</taxon>
        <taxon>Pseudomonadati</taxon>
        <taxon>Myxococcota</taxon>
        <taxon>Myxococcia</taxon>
        <taxon>Myxococcales</taxon>
        <taxon>Cystobacterineae</taxon>
        <taxon>Archangiaceae</taxon>
        <taxon>Hyalangium</taxon>
    </lineage>
</organism>
<dbReference type="PANTHER" id="PTHR42793">
    <property type="entry name" value="COA BINDING DOMAIN CONTAINING PROTEIN"/>
    <property type="match status" value="1"/>
</dbReference>
<keyword evidence="3" id="KW-0436">Ligase</keyword>
<dbReference type="Gene3D" id="3.40.50.261">
    <property type="entry name" value="Succinyl-CoA synthetase domains"/>
    <property type="match status" value="2"/>
</dbReference>
<dbReference type="InterPro" id="IPR013815">
    <property type="entry name" value="ATP_grasp_subdomain_1"/>
</dbReference>
<dbReference type="Gene3D" id="3.30.1490.20">
    <property type="entry name" value="ATP-grasp fold, A domain"/>
    <property type="match status" value="1"/>
</dbReference>
<dbReference type="InterPro" id="IPR036291">
    <property type="entry name" value="NAD(P)-bd_dom_sf"/>
</dbReference>
<reference evidence="3 4" key="1">
    <citation type="submission" date="2023-12" db="EMBL/GenBank/DDBJ databases">
        <title>the genome sequence of Hyalangium sp. s54d21.</title>
        <authorList>
            <person name="Zhang X."/>
        </authorList>
    </citation>
    <scope>NUCLEOTIDE SEQUENCE [LARGE SCALE GENOMIC DNA]</scope>
    <source>
        <strain evidence="4">s54d21</strain>
    </source>
</reference>
<dbReference type="Gene3D" id="3.40.50.720">
    <property type="entry name" value="NAD(P)-binding Rossmann-like Domain"/>
    <property type="match status" value="1"/>
</dbReference>
<dbReference type="SUPFAM" id="SSF51735">
    <property type="entry name" value="NAD(P)-binding Rossmann-fold domains"/>
    <property type="match status" value="1"/>
</dbReference>
<dbReference type="RefSeq" id="WP_321548211.1">
    <property type="nucleotide sequence ID" value="NZ_JAXIVS010000008.1"/>
</dbReference>
<dbReference type="PANTHER" id="PTHR42793:SF1">
    <property type="entry name" value="PEPTIDYL-LYSINE N-ACETYLTRANSFERASE PATZ"/>
    <property type="match status" value="1"/>
</dbReference>
<evidence type="ECO:0000259" key="2">
    <source>
        <dbReference type="PROSITE" id="PS50975"/>
    </source>
</evidence>
<dbReference type="InterPro" id="IPR016102">
    <property type="entry name" value="Succinyl-CoA_synth-like"/>
</dbReference>
<evidence type="ECO:0000256" key="1">
    <source>
        <dbReference type="PROSITE-ProRule" id="PRU00409"/>
    </source>
</evidence>
<keyword evidence="4" id="KW-1185">Reference proteome</keyword>
<dbReference type="GO" id="GO:0016874">
    <property type="term" value="F:ligase activity"/>
    <property type="evidence" value="ECO:0007669"/>
    <property type="project" value="UniProtKB-KW"/>
</dbReference>
<dbReference type="Pfam" id="PF13549">
    <property type="entry name" value="ATP-grasp_5"/>
    <property type="match status" value="1"/>
</dbReference>